<dbReference type="PANTHER" id="PTHR39074:SF1">
    <property type="entry name" value="AGAP007547-PA"/>
    <property type="match status" value="1"/>
</dbReference>
<proteinExistence type="predicted"/>
<evidence type="ECO:0000313" key="1">
    <source>
        <dbReference type="EMBL" id="CAH1776531.1"/>
    </source>
</evidence>
<dbReference type="PANTHER" id="PTHR39074">
    <property type="entry name" value="AGAP007547-PA"/>
    <property type="match status" value="1"/>
</dbReference>
<evidence type="ECO:0000313" key="2">
    <source>
        <dbReference type="Proteomes" id="UP000749559"/>
    </source>
</evidence>
<name>A0A8J1TF19_OWEFU</name>
<accession>A0A8J1TF19</accession>
<gene>
    <name evidence="1" type="ORF">OFUS_LOCUS3698</name>
</gene>
<reference evidence="1" key="1">
    <citation type="submission" date="2022-03" db="EMBL/GenBank/DDBJ databases">
        <authorList>
            <person name="Martin C."/>
        </authorList>
    </citation>
    <scope>NUCLEOTIDE SEQUENCE</scope>
</reference>
<comment type="caution">
    <text evidence="1">The sequence shown here is derived from an EMBL/GenBank/DDBJ whole genome shotgun (WGS) entry which is preliminary data.</text>
</comment>
<dbReference type="AlphaFoldDB" id="A0A8J1TF19"/>
<dbReference type="OrthoDB" id="10015560at2759"/>
<sequence>MLPNAAEWQRASSVGKNYIRLIAEHSIGFLVILLIPTIHFGLVQRLWVIKSPVDREKCTCDCWDTVFKGSYEGTKENYKPGYKHIYINVTVNTFLIWAISLLVLIWTYQIVRHVTRLIFNGNLRIPMIIVVCGAIYPHYYSWWNFCNYLNDDFYEQWNHQMFFSLTELAGTLMALYMSDLRSECQPRLLTGMISIAMAHIFISASDQFLVNLFIGAEQFKRSRDIGFLVGDILTVLLSLVELFRYSKRKGLTMMGAVGKKHMCTGLAVTSMLVIVAMHI</sequence>
<keyword evidence="2" id="KW-1185">Reference proteome</keyword>
<protein>
    <submittedName>
        <fullName evidence="1">Uncharacterized protein</fullName>
    </submittedName>
</protein>
<dbReference type="EMBL" id="CAIIXF020000002">
    <property type="protein sequence ID" value="CAH1776531.1"/>
    <property type="molecule type" value="Genomic_DNA"/>
</dbReference>
<dbReference type="Proteomes" id="UP000749559">
    <property type="component" value="Unassembled WGS sequence"/>
</dbReference>
<organism evidence="1 2">
    <name type="scientific">Owenia fusiformis</name>
    <name type="common">Polychaete worm</name>
    <dbReference type="NCBI Taxonomy" id="6347"/>
    <lineage>
        <taxon>Eukaryota</taxon>
        <taxon>Metazoa</taxon>
        <taxon>Spiralia</taxon>
        <taxon>Lophotrochozoa</taxon>
        <taxon>Annelida</taxon>
        <taxon>Polychaeta</taxon>
        <taxon>Sedentaria</taxon>
        <taxon>Canalipalpata</taxon>
        <taxon>Sabellida</taxon>
        <taxon>Oweniida</taxon>
        <taxon>Oweniidae</taxon>
        <taxon>Owenia</taxon>
    </lineage>
</organism>